<dbReference type="VEuPathDB" id="TriTrypDB:BSAL_04875"/>
<organism evidence="2 3">
    <name type="scientific">Bodo saltans</name>
    <name type="common">Flagellated protozoan</name>
    <dbReference type="NCBI Taxonomy" id="75058"/>
    <lineage>
        <taxon>Eukaryota</taxon>
        <taxon>Discoba</taxon>
        <taxon>Euglenozoa</taxon>
        <taxon>Kinetoplastea</taxon>
        <taxon>Metakinetoplastina</taxon>
        <taxon>Eubodonida</taxon>
        <taxon>Bodonidae</taxon>
        <taxon>Bodo</taxon>
    </lineage>
</organism>
<feature type="region of interest" description="Disordered" evidence="1">
    <location>
        <begin position="114"/>
        <end position="135"/>
    </location>
</feature>
<accession>A0A0S4IW04</accession>
<feature type="region of interest" description="Disordered" evidence="1">
    <location>
        <begin position="759"/>
        <end position="788"/>
    </location>
</feature>
<reference evidence="3" key="1">
    <citation type="submission" date="2015-09" db="EMBL/GenBank/DDBJ databases">
        <authorList>
            <consortium name="Pathogen Informatics"/>
        </authorList>
    </citation>
    <scope>NUCLEOTIDE SEQUENCE [LARGE SCALE GENOMIC DNA]</scope>
    <source>
        <strain evidence="3">Lake Konstanz</strain>
    </source>
</reference>
<feature type="compositionally biased region" description="Polar residues" evidence="1">
    <location>
        <begin position="769"/>
        <end position="778"/>
    </location>
</feature>
<dbReference type="AlphaFoldDB" id="A0A0S4IW04"/>
<proteinExistence type="predicted"/>
<gene>
    <name evidence="2" type="ORF">BSAL_04875</name>
</gene>
<evidence type="ECO:0000256" key="1">
    <source>
        <dbReference type="SAM" id="MobiDB-lite"/>
    </source>
</evidence>
<dbReference type="EMBL" id="CYKH01000548">
    <property type="protein sequence ID" value="CUG05874.1"/>
    <property type="molecule type" value="Genomic_DNA"/>
</dbReference>
<keyword evidence="3" id="KW-1185">Reference proteome</keyword>
<dbReference type="Proteomes" id="UP000051952">
    <property type="component" value="Unassembled WGS sequence"/>
</dbReference>
<sequence>MHLPLSHVKSCGLRRLPLKRLRGWCHLSSFQAVSCGLRSCAHCCRLPHRPPQAASSATSHRHLKQTVLSADTLNATALGCLDQLFVAMPDLRTVLSNSRTRARAGVGSVGSLNQHRALGGTSHAPTANVALDPQPPTETLRSLWRSLKFAHAAEAAHDQMCFHGSPPSALMLSSQVGVKRSVNKHSNMAVLKAFYESFSDIVEHLDKVPRMHLPKILRLISLVWNYEGVSPVATASKLERYITNALQPTRRSRRGTNASPVVSSATIVSGVFNDSTAPHSGGASATSSSLITVDSVSVIPVLSSSWFFSAKEKSFEPPAFLLATTVTNAHGEVTVPKGYVLSNGSEGVGLYWDTGRGGSGSQLESEQNMLVAGAMEFVGGALRWWLPRSSEVRRWVVENSSLSPTTRSTVLAAAQALLPPLRRGANAFPFLPDPVGMMRVGGRPVPIFPAHLGWDSPDSLLLRLQCIGDAKRIQPQDADRIVGYLRHLRDKNWYVPAVRTVVALAIAALVTSSPENFLGPASLLLASCRSAAVLHTLEAVHVYDGLRLENQSKSTASCAHEPPVVTATDRKLFDAPTDDTLVQRATANELQQHFTTNNAPSTYAVLLSSVVHHVLVNEAPSRIIASLPVLTHAFEYGDSVLPNKAALLDQLAVRVPELPNSWYCGHHVVTCCRVFLVSEIRRLLGTVTATTSSETILMTTAAQVLLDVILRRFSDLAVAQTAAMIRNVIGHLPLDTVGALLDVSADDVQEVLTVCERPQASRTHDASGAQHTTISIRQSVDKSESSSAATKLPLRANEIEIPIVLEWAAPSRALGSTEDLSNLSPLQLAQCEPLVGGAVELYAEAPSGWVQQKGSRGNFGAPATTSMTTTTQQQPPLHVVPITLLNEHHSTTTCVLRLEVSVCATVALFPLYRAPSGYCAPLGGSDTPQALTIPFRLFTRNAKFAPFATTPRPDSLDSESLIQLDDADVDMRSVLCDVFGIATTTSTSGSSQGDGNLCVVLDIVPQQSARVEYDAGSLLVTIAASNPNCLMFVEELLLARLSKQWS</sequence>
<evidence type="ECO:0000313" key="2">
    <source>
        <dbReference type="EMBL" id="CUG05874.1"/>
    </source>
</evidence>
<protein>
    <submittedName>
        <fullName evidence="2">Uncharacterized protein</fullName>
    </submittedName>
</protein>
<name>A0A0S4IW04_BODSA</name>
<evidence type="ECO:0000313" key="3">
    <source>
        <dbReference type="Proteomes" id="UP000051952"/>
    </source>
</evidence>